<comment type="caution">
    <text evidence="1">The sequence shown here is derived from an EMBL/GenBank/DDBJ whole genome shotgun (WGS) entry which is preliminary data.</text>
</comment>
<organism evidence="1 2">
    <name type="scientific">Subtercola frigoramans</name>
    <dbReference type="NCBI Taxonomy" id="120298"/>
    <lineage>
        <taxon>Bacteria</taxon>
        <taxon>Bacillati</taxon>
        <taxon>Actinomycetota</taxon>
        <taxon>Actinomycetes</taxon>
        <taxon>Micrococcales</taxon>
        <taxon>Microbacteriaceae</taxon>
        <taxon>Subtercola</taxon>
    </lineage>
</organism>
<gene>
    <name evidence="1" type="ORF">JOE66_001547</name>
</gene>
<dbReference type="RefSeq" id="WP_205108254.1">
    <property type="nucleotide sequence ID" value="NZ_BAAAHT010000013.1"/>
</dbReference>
<keyword evidence="2" id="KW-1185">Reference proteome</keyword>
<accession>A0ABS2L4B5</accession>
<dbReference type="EMBL" id="JAFBBU010000001">
    <property type="protein sequence ID" value="MBM7471913.1"/>
    <property type="molecule type" value="Genomic_DNA"/>
</dbReference>
<sequence>MTMKTQPEEDDETTYVIVSLTIHSAHPIAALSVFSEDGPTSSPSDEHHYEVHRASFSEADWSVRAERLDKAVNEALDKLDQTGLDTAELHHPAVFVRAFFTFGRGAETLSAEMVGRLARVHATIWIDANG</sequence>
<proteinExistence type="predicted"/>
<reference evidence="1 2" key="1">
    <citation type="submission" date="2021-01" db="EMBL/GenBank/DDBJ databases">
        <title>Sequencing the genomes of 1000 actinobacteria strains.</title>
        <authorList>
            <person name="Klenk H.-P."/>
        </authorList>
    </citation>
    <scope>NUCLEOTIDE SEQUENCE [LARGE SCALE GENOMIC DNA]</scope>
    <source>
        <strain evidence="1 2">DSM 13057</strain>
    </source>
</reference>
<evidence type="ECO:0000313" key="2">
    <source>
        <dbReference type="Proteomes" id="UP000776164"/>
    </source>
</evidence>
<name>A0ABS2L4B5_9MICO</name>
<dbReference type="Proteomes" id="UP000776164">
    <property type="component" value="Unassembled WGS sequence"/>
</dbReference>
<evidence type="ECO:0000313" key="1">
    <source>
        <dbReference type="EMBL" id="MBM7471913.1"/>
    </source>
</evidence>
<protein>
    <submittedName>
        <fullName evidence="1">Uncharacterized protein</fullName>
    </submittedName>
</protein>